<feature type="transmembrane region" description="Helical" evidence="6">
    <location>
        <begin position="201"/>
        <end position="220"/>
    </location>
</feature>
<dbReference type="GO" id="GO:0016020">
    <property type="term" value="C:membrane"/>
    <property type="evidence" value="ECO:0007669"/>
    <property type="project" value="UniProtKB-SubCell"/>
</dbReference>
<sequence>MRKIIVRTVNYSKTEERINIISHGIGFILSLLLFIPIIVSKAREGESMMVLAWSVYFSAIAIMFLASSLYHSMTNPTARLIFRAIDHGVIYLTIAGSYTPIILLAVNSLFGVVIFILVWILAIAGIIMNIIAFAIGKEEKISKASMIIYIIMGWISLFLIYDIFKKLGPSYLIYLFSGGILYSVGAFFYSKKNLKYNHAIWHIFIIFATYAMFLANFIYLT</sequence>
<evidence type="ECO:0000256" key="1">
    <source>
        <dbReference type="ARBA" id="ARBA00004141"/>
    </source>
</evidence>
<dbReference type="Pfam" id="PF03006">
    <property type="entry name" value="HlyIII"/>
    <property type="match status" value="1"/>
</dbReference>
<evidence type="ECO:0000256" key="3">
    <source>
        <dbReference type="ARBA" id="ARBA00022989"/>
    </source>
</evidence>
<comment type="subcellular location">
    <subcellularLocation>
        <location evidence="1">Membrane</location>
        <topology evidence="1">Multi-pass membrane protein</topology>
    </subcellularLocation>
</comment>
<keyword evidence="5" id="KW-0479">Metal-binding</keyword>
<evidence type="ECO:0000256" key="2">
    <source>
        <dbReference type="ARBA" id="ARBA00022692"/>
    </source>
</evidence>
<dbReference type="PATRIC" id="fig|33036.3.peg.600"/>
<name>A0A133KGF1_9FIRM</name>
<evidence type="ECO:0000256" key="6">
    <source>
        <dbReference type="SAM" id="Phobius"/>
    </source>
</evidence>
<dbReference type="AlphaFoldDB" id="A0A133KGF1"/>
<dbReference type="GO" id="GO:0046872">
    <property type="term" value="F:metal ion binding"/>
    <property type="evidence" value="ECO:0007669"/>
    <property type="project" value="UniProtKB-KW"/>
</dbReference>
<dbReference type="Proteomes" id="UP000070383">
    <property type="component" value="Unassembled WGS sequence"/>
</dbReference>
<accession>A0A133KGF1</accession>
<keyword evidence="8" id="KW-1185">Reference proteome</keyword>
<dbReference type="STRING" id="33036.HMPREF3200_00602"/>
<dbReference type="EMBL" id="LRPM01000022">
    <property type="protein sequence ID" value="KWZ78590.1"/>
    <property type="molecule type" value="Genomic_DNA"/>
</dbReference>
<feature type="transmembrane region" description="Helical" evidence="6">
    <location>
        <begin position="84"/>
        <end position="106"/>
    </location>
</feature>
<feature type="transmembrane region" description="Helical" evidence="6">
    <location>
        <begin position="20"/>
        <end position="39"/>
    </location>
</feature>
<dbReference type="PANTHER" id="PTHR20855">
    <property type="entry name" value="ADIPOR/PROGESTIN RECEPTOR-RELATED"/>
    <property type="match status" value="1"/>
</dbReference>
<dbReference type="InterPro" id="IPR004254">
    <property type="entry name" value="AdipoR/HlyIII-related"/>
</dbReference>
<keyword evidence="2 6" id="KW-0812">Transmembrane</keyword>
<dbReference type="PANTHER" id="PTHR20855:SF3">
    <property type="entry name" value="LD03007P"/>
    <property type="match status" value="1"/>
</dbReference>
<reference evidence="8" key="1">
    <citation type="submission" date="2016-01" db="EMBL/GenBank/DDBJ databases">
        <authorList>
            <person name="Mitreva M."/>
            <person name="Pepin K.H."/>
            <person name="Mihindukulasuriya K.A."/>
            <person name="Fulton R."/>
            <person name="Fronick C."/>
            <person name="O'Laughlin M."/>
            <person name="Miner T."/>
            <person name="Herter B."/>
            <person name="Rosa B.A."/>
            <person name="Cordes M."/>
            <person name="Tomlinson C."/>
            <person name="Wollam A."/>
            <person name="Palsikar V.B."/>
            <person name="Mardis E.R."/>
            <person name="Wilson R.K."/>
        </authorList>
    </citation>
    <scope>NUCLEOTIDE SEQUENCE [LARGE SCALE GENOMIC DNA]</scope>
    <source>
        <strain evidence="8">MJR8151</strain>
    </source>
</reference>
<feature type="transmembrane region" description="Helical" evidence="6">
    <location>
        <begin position="170"/>
        <end position="189"/>
    </location>
</feature>
<organism evidence="7 8">
    <name type="scientific">Anaerococcus tetradius</name>
    <dbReference type="NCBI Taxonomy" id="33036"/>
    <lineage>
        <taxon>Bacteria</taxon>
        <taxon>Bacillati</taxon>
        <taxon>Bacillota</taxon>
        <taxon>Tissierellia</taxon>
        <taxon>Tissierellales</taxon>
        <taxon>Peptoniphilaceae</taxon>
        <taxon>Anaerococcus</taxon>
    </lineage>
</organism>
<protein>
    <recommendedName>
        <fullName evidence="9">Channel protein, hemolysin III family</fullName>
    </recommendedName>
</protein>
<feature type="binding site" evidence="5">
    <location>
        <position position="198"/>
    </location>
    <ligand>
        <name>Zn(2+)</name>
        <dbReference type="ChEBI" id="CHEBI:29105"/>
    </ligand>
</feature>
<feature type="transmembrane region" description="Helical" evidence="6">
    <location>
        <begin position="51"/>
        <end position="72"/>
    </location>
</feature>
<evidence type="ECO:0000256" key="5">
    <source>
        <dbReference type="PIRSR" id="PIRSR604254-1"/>
    </source>
</evidence>
<evidence type="ECO:0000313" key="7">
    <source>
        <dbReference type="EMBL" id="KWZ78590.1"/>
    </source>
</evidence>
<feature type="transmembrane region" description="Helical" evidence="6">
    <location>
        <begin position="147"/>
        <end position="164"/>
    </location>
</feature>
<evidence type="ECO:0000256" key="4">
    <source>
        <dbReference type="ARBA" id="ARBA00023136"/>
    </source>
</evidence>
<feature type="binding site" evidence="5">
    <location>
        <position position="202"/>
    </location>
    <ligand>
        <name>Zn(2+)</name>
        <dbReference type="ChEBI" id="CHEBI:29105"/>
    </ligand>
</feature>
<gene>
    <name evidence="7" type="ORF">HMPREF3200_00602</name>
</gene>
<evidence type="ECO:0008006" key="9">
    <source>
        <dbReference type="Google" id="ProtNLM"/>
    </source>
</evidence>
<feature type="binding site" evidence="5">
    <location>
        <position position="71"/>
    </location>
    <ligand>
        <name>Zn(2+)</name>
        <dbReference type="ChEBI" id="CHEBI:29105"/>
    </ligand>
</feature>
<feature type="transmembrane region" description="Helical" evidence="6">
    <location>
        <begin position="112"/>
        <end position="135"/>
    </location>
</feature>
<comment type="caution">
    <text evidence="7">The sequence shown here is derived from an EMBL/GenBank/DDBJ whole genome shotgun (WGS) entry which is preliminary data.</text>
</comment>
<evidence type="ECO:0000313" key="8">
    <source>
        <dbReference type="Proteomes" id="UP000070383"/>
    </source>
</evidence>
<keyword evidence="5" id="KW-0862">Zinc</keyword>
<keyword evidence="4 6" id="KW-0472">Membrane</keyword>
<proteinExistence type="predicted"/>
<keyword evidence="3 6" id="KW-1133">Transmembrane helix</keyword>